<proteinExistence type="inferred from homology"/>
<dbReference type="InterPro" id="IPR006103">
    <property type="entry name" value="Glyco_hydro_2_cat"/>
</dbReference>
<dbReference type="SMART" id="SM01038">
    <property type="entry name" value="Bgal_small_N"/>
    <property type="match status" value="1"/>
</dbReference>
<dbReference type="Pfam" id="PF02837">
    <property type="entry name" value="Glyco_hydro_2_N"/>
    <property type="match status" value="1"/>
</dbReference>
<dbReference type="Gene3D" id="2.70.98.10">
    <property type="match status" value="1"/>
</dbReference>
<dbReference type="PRINTS" id="PR00132">
    <property type="entry name" value="GLHYDRLASE2"/>
</dbReference>
<keyword evidence="10" id="KW-1185">Reference proteome</keyword>
<dbReference type="EC" id="3.2.1.23" evidence="3"/>
<dbReference type="InterPro" id="IPR004199">
    <property type="entry name" value="B-gal_small/dom_5"/>
</dbReference>
<evidence type="ECO:0000256" key="6">
    <source>
        <dbReference type="ARBA" id="ARBA00023295"/>
    </source>
</evidence>
<keyword evidence="6" id="KW-0326">Glycosidase</keyword>
<evidence type="ECO:0000256" key="3">
    <source>
        <dbReference type="ARBA" id="ARBA00012756"/>
    </source>
</evidence>
<dbReference type="SUPFAM" id="SSF74650">
    <property type="entry name" value="Galactose mutarotase-like"/>
    <property type="match status" value="1"/>
</dbReference>
<dbReference type="OrthoDB" id="9762066at2"/>
<evidence type="ECO:0000256" key="2">
    <source>
        <dbReference type="ARBA" id="ARBA00007401"/>
    </source>
</evidence>
<evidence type="ECO:0000256" key="5">
    <source>
        <dbReference type="ARBA" id="ARBA00022801"/>
    </source>
</evidence>
<dbReference type="InterPro" id="IPR011013">
    <property type="entry name" value="Gal_mutarotase_sf_dom"/>
</dbReference>
<dbReference type="Pfam" id="PF02836">
    <property type="entry name" value="Glyco_hydro_2_C"/>
    <property type="match status" value="1"/>
</dbReference>
<dbReference type="InterPro" id="IPR036156">
    <property type="entry name" value="Beta-gal/glucu_dom_sf"/>
</dbReference>
<dbReference type="SUPFAM" id="SSF51445">
    <property type="entry name" value="(Trans)glycosidases"/>
    <property type="match status" value="1"/>
</dbReference>
<evidence type="ECO:0000256" key="4">
    <source>
        <dbReference type="ARBA" id="ARBA00013303"/>
    </source>
</evidence>
<name>A0A1I1ZAV1_9BACL</name>
<dbReference type="InterPro" id="IPR032312">
    <property type="entry name" value="LacZ_4"/>
</dbReference>
<dbReference type="RefSeq" id="WP_046231078.1">
    <property type="nucleotide sequence ID" value="NZ_FONN01000001.1"/>
</dbReference>
<dbReference type="PANTHER" id="PTHR46323:SF2">
    <property type="entry name" value="BETA-GALACTOSIDASE"/>
    <property type="match status" value="1"/>
</dbReference>
<protein>
    <recommendedName>
        <fullName evidence="4">Beta-galactosidase</fullName>
        <ecNumber evidence="3">3.2.1.23</ecNumber>
    </recommendedName>
    <alternativeName>
        <fullName evidence="7">Lactase</fullName>
    </alternativeName>
</protein>
<evidence type="ECO:0000313" key="9">
    <source>
        <dbReference type="EMBL" id="SFE27460.1"/>
    </source>
</evidence>
<dbReference type="InterPro" id="IPR006104">
    <property type="entry name" value="Glyco_hydro_2_N"/>
</dbReference>
<dbReference type="Pfam" id="PF16353">
    <property type="entry name" value="LacZ_4"/>
    <property type="match status" value="1"/>
</dbReference>
<evidence type="ECO:0000259" key="8">
    <source>
        <dbReference type="SMART" id="SM01038"/>
    </source>
</evidence>
<comment type="similarity">
    <text evidence="2">Belongs to the glycosyl hydrolase 2 family.</text>
</comment>
<dbReference type="InterPro" id="IPR017853">
    <property type="entry name" value="GH"/>
</dbReference>
<accession>A0A1I1ZAV1</accession>
<dbReference type="PROSITE" id="PS00608">
    <property type="entry name" value="GLYCOSYL_HYDROL_F2_2"/>
    <property type="match status" value="1"/>
</dbReference>
<dbReference type="InterPro" id="IPR013783">
    <property type="entry name" value="Ig-like_fold"/>
</dbReference>
<dbReference type="InterPro" id="IPR014718">
    <property type="entry name" value="GH-type_carb-bd"/>
</dbReference>
<dbReference type="SUPFAM" id="SSF49303">
    <property type="entry name" value="beta-Galactosidase/glucuronidase domain"/>
    <property type="match status" value="2"/>
</dbReference>
<dbReference type="InterPro" id="IPR008979">
    <property type="entry name" value="Galactose-bd-like_sf"/>
</dbReference>
<dbReference type="Gene3D" id="2.60.40.10">
    <property type="entry name" value="Immunoglobulins"/>
    <property type="match status" value="2"/>
</dbReference>
<dbReference type="Proteomes" id="UP000183410">
    <property type="component" value="Unassembled WGS sequence"/>
</dbReference>
<feature type="domain" description="Beta galactosidase small chain/" evidence="8">
    <location>
        <begin position="804"/>
        <end position="1076"/>
    </location>
</feature>
<comment type="catalytic activity">
    <reaction evidence="1">
        <text>Hydrolysis of terminal non-reducing beta-D-galactose residues in beta-D-galactosides.</text>
        <dbReference type="EC" id="3.2.1.23"/>
    </reaction>
</comment>
<reference evidence="10" key="1">
    <citation type="submission" date="2016-10" db="EMBL/GenBank/DDBJ databases">
        <authorList>
            <person name="Varghese N."/>
            <person name="Submissions S."/>
        </authorList>
    </citation>
    <scope>NUCLEOTIDE SEQUENCE [LARGE SCALE GENOMIC DNA]</scope>
    <source>
        <strain evidence="10">CGMCC 1.10223</strain>
    </source>
</reference>
<sequence>MPTEREQLPDYCNLKVLERGTVPPRSEIIPFDNTAAALRGDRNESPYYRLLSGNWRFRYFESPLHCPADSHLDDCDDSLWDKIPVPSNWQMHGYGQPHYSSCPYPFPLDPPHIPLLNATGCYRTSFTAPEHWHERQIRLVFGGVDSSFHVWLNGKLLGYSQGSHHMTEFDISRLIRPGSNLLAVRVYQWCEGSYLESQDKWRLSGIFRDVYLTAQAAVTIEDVLVRTEFVPGSAYQEASLSLRMTLAQSSIWKSAVESDNCSEYSTGEGFRLSATLLDADGETVAVQSFDPNHPYHPCNSGAMVEGRFPTSHSLKELKTIDAIFPISEPQLWTAETPYLYELLLTLYGPDGETAEVKRLSVGFRDIQIEKGKLLINGQPIVIQGVNRNEFHPQLGYVTTPEAMLEDIRLMKQHNINTVRLSHYPNDSRWLDLCDQFGLYVINEADLETHGFHFMGDESYLSKHPDWREAYMHRAQKMFGRDKNHPSVIVWSLGNESGYGENHDAMAEWMRSADPTRLVHYERAYEAAVVDIVSSMYPSVDMLIEEGRKPDDRPYLMVEFGHAMGNSTGNLQEYWDAVYEYPRLLGGLIWEWSDMGILRQNDDGEAFYAYGGDFGDAPHSGPFCMDGLLFPDRSVKASLLEYKKIIQPVKIKPDPAQLGRVHLTNRYSFLSLEHLEGHWQLLRSGAAVAQGELARLQTPPGGEETVVIPLPSEQLMETGEYALHIRFTERNRSLWCDAGHETAWADLLFEEAGWPPQDNVSVYSANDEFSSKVHLEAADASGLMPVTMPSMSQNLQREDGKLVSRISGNGFQVDMDQMTGTISNWLYHGYELLLTGPQLQLWRAPLDNDVHLAKEWVKAGYDRLQWQLRRFSMTVDNKGSVIAAADAVIGAKGEPAAFRCKMIHQINADGSIGVETTIEPLGSELPPLPRFGLELRLHDSYDQFSWYGRGSHECYADRKESGKLGIYSGTVAEQFVPYVKPQENGNKCDVRWAKLGNGEGAGIGITGSELFNISVHHYSTEDLSRTSHVHKLIRLPETIVKMDAKQSGIGNHSCGYAPTLDAYLVKPQPMKLSIMLFPLTNA</sequence>
<keyword evidence="5" id="KW-0378">Hydrolase</keyword>
<dbReference type="GO" id="GO:0005990">
    <property type="term" value="P:lactose catabolic process"/>
    <property type="evidence" value="ECO:0007669"/>
    <property type="project" value="TreeGrafter"/>
</dbReference>
<evidence type="ECO:0000256" key="7">
    <source>
        <dbReference type="ARBA" id="ARBA00032230"/>
    </source>
</evidence>
<dbReference type="FunFam" id="3.20.20.80:FF:000018">
    <property type="entry name" value="Beta-galactosidase"/>
    <property type="match status" value="1"/>
</dbReference>
<dbReference type="Gene3D" id="2.60.120.260">
    <property type="entry name" value="Galactose-binding domain-like"/>
    <property type="match status" value="1"/>
</dbReference>
<dbReference type="InterPro" id="IPR023232">
    <property type="entry name" value="Glyco_hydro_2_AS"/>
</dbReference>
<dbReference type="PANTHER" id="PTHR46323">
    <property type="entry name" value="BETA-GALACTOSIDASE"/>
    <property type="match status" value="1"/>
</dbReference>
<evidence type="ECO:0000313" key="10">
    <source>
        <dbReference type="Proteomes" id="UP000183410"/>
    </source>
</evidence>
<dbReference type="AlphaFoldDB" id="A0A1I1ZAV1"/>
<dbReference type="GO" id="GO:0030246">
    <property type="term" value="F:carbohydrate binding"/>
    <property type="evidence" value="ECO:0007669"/>
    <property type="project" value="InterPro"/>
</dbReference>
<dbReference type="InterPro" id="IPR006102">
    <property type="entry name" value="Ig-like_GH2"/>
</dbReference>
<dbReference type="Pfam" id="PF00703">
    <property type="entry name" value="Glyco_hydro_2"/>
    <property type="match status" value="1"/>
</dbReference>
<dbReference type="GO" id="GO:0004565">
    <property type="term" value="F:beta-galactosidase activity"/>
    <property type="evidence" value="ECO:0007669"/>
    <property type="project" value="UniProtKB-EC"/>
</dbReference>
<gene>
    <name evidence="9" type="ORF">SAMN04487969_1011019</name>
</gene>
<dbReference type="GO" id="GO:0009341">
    <property type="term" value="C:beta-galactosidase complex"/>
    <property type="evidence" value="ECO:0007669"/>
    <property type="project" value="InterPro"/>
</dbReference>
<organism evidence="9 10">
    <name type="scientific">Paenibacillus algorifonticola</name>
    <dbReference type="NCBI Taxonomy" id="684063"/>
    <lineage>
        <taxon>Bacteria</taxon>
        <taxon>Bacillati</taxon>
        <taxon>Bacillota</taxon>
        <taxon>Bacilli</taxon>
        <taxon>Bacillales</taxon>
        <taxon>Paenibacillaceae</taxon>
        <taxon>Paenibacillus</taxon>
    </lineage>
</organism>
<dbReference type="InterPro" id="IPR006101">
    <property type="entry name" value="Glyco_hydro_2"/>
</dbReference>
<dbReference type="Gene3D" id="3.20.20.80">
    <property type="entry name" value="Glycosidases"/>
    <property type="match status" value="1"/>
</dbReference>
<evidence type="ECO:0000256" key="1">
    <source>
        <dbReference type="ARBA" id="ARBA00001412"/>
    </source>
</evidence>
<dbReference type="EMBL" id="FONN01000001">
    <property type="protein sequence ID" value="SFE27460.1"/>
    <property type="molecule type" value="Genomic_DNA"/>
</dbReference>
<dbReference type="Pfam" id="PF02929">
    <property type="entry name" value="Bgal_small_N"/>
    <property type="match status" value="1"/>
</dbReference>
<dbReference type="SUPFAM" id="SSF49785">
    <property type="entry name" value="Galactose-binding domain-like"/>
    <property type="match status" value="1"/>
</dbReference>
<dbReference type="InterPro" id="IPR050347">
    <property type="entry name" value="Bact_Beta-galactosidase"/>
</dbReference>